<dbReference type="HOGENOM" id="CLU_122928_0_0_1"/>
<dbReference type="FunCoup" id="G8ZSS7">
    <property type="interactions" value="19"/>
</dbReference>
<dbReference type="AlphaFoldDB" id="G8ZSS7"/>
<keyword evidence="2" id="KW-1185">Reference proteome</keyword>
<dbReference type="InParanoid" id="G8ZSS7"/>
<dbReference type="eggNOG" id="ENOG502S5T2">
    <property type="taxonomic scope" value="Eukaryota"/>
</dbReference>
<name>G8ZSS7_TORDE</name>
<dbReference type="Proteomes" id="UP000005627">
    <property type="component" value="Chromosome 4"/>
</dbReference>
<sequence>MDGKSSSQKQVSLKRSGVEVPRLSELAAEWQTKKYGEQIQDQVLKDKILIRIKEATALIKDSASKQEGVGGDHVYRMEWDQLYDISANVMDEYTKNVDTILTQLDQLYRVCIKHLLETQHYVLLTLQEIILVARSVFLKDSQTGATVVGRAEEWMKLKEHQLDRKGAELDRSASAIKCAIERLTAKD</sequence>
<dbReference type="EMBL" id="HE616745">
    <property type="protein sequence ID" value="CCE91671.1"/>
    <property type="molecule type" value="Genomic_DNA"/>
</dbReference>
<dbReference type="OrthoDB" id="4067025at2759"/>
<gene>
    <name evidence="1" type="primary">TDEL0D00870</name>
    <name evidence="1" type="ORF">TDEL_0D00870</name>
</gene>
<organism evidence="1 2">
    <name type="scientific">Torulaspora delbrueckii</name>
    <name type="common">Yeast</name>
    <name type="synonym">Candida colliculosa</name>
    <dbReference type="NCBI Taxonomy" id="4950"/>
    <lineage>
        <taxon>Eukaryota</taxon>
        <taxon>Fungi</taxon>
        <taxon>Dikarya</taxon>
        <taxon>Ascomycota</taxon>
        <taxon>Saccharomycotina</taxon>
        <taxon>Saccharomycetes</taxon>
        <taxon>Saccharomycetales</taxon>
        <taxon>Saccharomycetaceae</taxon>
        <taxon>Torulaspora</taxon>
    </lineage>
</organism>
<dbReference type="GeneID" id="11502106"/>
<accession>G8ZSS7</accession>
<dbReference type="KEGG" id="tdl:TDEL_0D00870"/>
<reference evidence="1 2" key="1">
    <citation type="journal article" date="2011" name="Proc. Natl. Acad. Sci. U.S.A.">
        <title>Evolutionary erosion of yeast sex chromosomes by mating-type switching accidents.</title>
        <authorList>
            <person name="Gordon J.L."/>
            <person name="Armisen D."/>
            <person name="Proux-Wera E."/>
            <person name="Oheigeartaigh S.S."/>
            <person name="Byrne K.P."/>
            <person name="Wolfe K.H."/>
        </authorList>
    </citation>
    <scope>NUCLEOTIDE SEQUENCE [LARGE SCALE GENOMIC DNA]</scope>
    <source>
        <strain evidence="2">ATCC 10662 / CBS 1146 / NBRC 0425 / NCYC 2629 / NRRL Y-866</strain>
    </source>
</reference>
<evidence type="ECO:0000313" key="1">
    <source>
        <dbReference type="EMBL" id="CCE91671.1"/>
    </source>
</evidence>
<protein>
    <submittedName>
        <fullName evidence="1">Uncharacterized protein</fullName>
    </submittedName>
</protein>
<proteinExistence type="predicted"/>
<evidence type="ECO:0000313" key="2">
    <source>
        <dbReference type="Proteomes" id="UP000005627"/>
    </source>
</evidence>
<dbReference type="RefSeq" id="XP_003680882.1">
    <property type="nucleotide sequence ID" value="XM_003680834.1"/>
</dbReference>